<comment type="caution">
    <text evidence="3">The sequence shown here is derived from an EMBL/GenBank/DDBJ whole genome shotgun (WGS) entry which is preliminary data.</text>
</comment>
<dbReference type="OrthoDB" id="202545at2759"/>
<evidence type="ECO:0008006" key="5">
    <source>
        <dbReference type="Google" id="ProtNLM"/>
    </source>
</evidence>
<dbReference type="Proteomes" id="UP001147747">
    <property type="component" value="Unassembled WGS sequence"/>
</dbReference>
<dbReference type="PANTHER" id="PTHR42044:SF2">
    <property type="entry name" value="DUF676 DOMAIN-CONTAINING PROTEIN"/>
    <property type="match status" value="1"/>
</dbReference>
<evidence type="ECO:0000256" key="2">
    <source>
        <dbReference type="SAM" id="Phobius"/>
    </source>
</evidence>
<reference evidence="3" key="1">
    <citation type="submission" date="2022-12" db="EMBL/GenBank/DDBJ databases">
        <authorList>
            <person name="Petersen C."/>
        </authorList>
    </citation>
    <scope>NUCLEOTIDE SEQUENCE</scope>
    <source>
        <strain evidence="3">IBT 29677</strain>
    </source>
</reference>
<dbReference type="SUPFAM" id="SSF53474">
    <property type="entry name" value="alpha/beta-Hydrolases"/>
    <property type="match status" value="1"/>
</dbReference>
<dbReference type="GO" id="GO:0072330">
    <property type="term" value="P:monocarboxylic acid biosynthetic process"/>
    <property type="evidence" value="ECO:0007669"/>
    <property type="project" value="UniProtKB-ARBA"/>
</dbReference>
<reference evidence="3" key="2">
    <citation type="journal article" date="2023" name="IMA Fungus">
        <title>Comparative genomic study of the Penicillium genus elucidates a diverse pangenome and 15 lateral gene transfer events.</title>
        <authorList>
            <person name="Petersen C."/>
            <person name="Sorensen T."/>
            <person name="Nielsen M.R."/>
            <person name="Sondergaard T.E."/>
            <person name="Sorensen J.L."/>
            <person name="Fitzpatrick D.A."/>
            <person name="Frisvad J.C."/>
            <person name="Nielsen K.L."/>
        </authorList>
    </citation>
    <scope>NUCLEOTIDE SEQUENCE</scope>
    <source>
        <strain evidence="3">IBT 29677</strain>
    </source>
</reference>
<evidence type="ECO:0000313" key="4">
    <source>
        <dbReference type="Proteomes" id="UP001147747"/>
    </source>
</evidence>
<dbReference type="GeneID" id="81375194"/>
<dbReference type="AlphaFoldDB" id="A0A9W9VDT3"/>
<dbReference type="InterPro" id="IPR029058">
    <property type="entry name" value="AB_hydrolase_fold"/>
</dbReference>
<proteinExistence type="predicted"/>
<accession>A0A9W9VDT3</accession>
<keyword evidence="2" id="KW-1133">Transmembrane helix</keyword>
<keyword evidence="2" id="KW-0472">Membrane</keyword>
<name>A0A9W9VDT3_9EURO</name>
<evidence type="ECO:0000313" key="3">
    <source>
        <dbReference type="EMBL" id="KAJ5378458.1"/>
    </source>
</evidence>
<dbReference type="GO" id="GO:0017000">
    <property type="term" value="P:antibiotic biosynthetic process"/>
    <property type="evidence" value="ECO:0007669"/>
    <property type="project" value="UniProtKB-ARBA"/>
</dbReference>
<evidence type="ECO:0000256" key="1">
    <source>
        <dbReference type="SAM" id="MobiDB-lite"/>
    </source>
</evidence>
<feature type="transmembrane region" description="Helical" evidence="2">
    <location>
        <begin position="58"/>
        <end position="83"/>
    </location>
</feature>
<organism evidence="3 4">
    <name type="scientific">Penicillium cosmopolitanum</name>
    <dbReference type="NCBI Taxonomy" id="1131564"/>
    <lineage>
        <taxon>Eukaryota</taxon>
        <taxon>Fungi</taxon>
        <taxon>Dikarya</taxon>
        <taxon>Ascomycota</taxon>
        <taxon>Pezizomycotina</taxon>
        <taxon>Eurotiomycetes</taxon>
        <taxon>Eurotiomycetidae</taxon>
        <taxon>Eurotiales</taxon>
        <taxon>Aspergillaceae</taxon>
        <taxon>Penicillium</taxon>
    </lineage>
</organism>
<dbReference type="RefSeq" id="XP_056482244.1">
    <property type="nucleotide sequence ID" value="XM_056636214.1"/>
</dbReference>
<dbReference type="EMBL" id="JAPZBU010000011">
    <property type="protein sequence ID" value="KAJ5378458.1"/>
    <property type="molecule type" value="Genomic_DNA"/>
</dbReference>
<feature type="region of interest" description="Disordered" evidence="1">
    <location>
        <begin position="405"/>
        <end position="424"/>
    </location>
</feature>
<feature type="transmembrane region" description="Helical" evidence="2">
    <location>
        <begin position="95"/>
        <end position="117"/>
    </location>
</feature>
<dbReference type="PANTHER" id="PTHR42044">
    <property type="entry name" value="DUF676 DOMAIN-CONTAINING PROTEIN-RELATED"/>
    <property type="match status" value="1"/>
</dbReference>
<keyword evidence="4" id="KW-1185">Reference proteome</keyword>
<gene>
    <name evidence="3" type="ORF">N7509_011577</name>
</gene>
<keyword evidence="2" id="KW-0812">Transmembrane</keyword>
<sequence>MSLIRLFRRDPSSTPLPYTASPLLLFFRDILLLLRYSWALPGILLPLRLGHTTPLDELYLSFGSLISFLVQVVLTIAQIAFLVSIPLMVIFQLPAFWIFVYIAIALALNYAVCMFVLNGFERILVSNVPEPKQQGHEGECWFFINGVANSQYWLQNNIDQLAYSFGRKITGIHNRTAGLIFDLIECLIQRCFSYATGDIRSAYYLLKRELLNPNCDKVVMILHSQGGIEGSLVIDWLLDELPQDLLHKLEVYTFGNAANHFNNPRQSSTCQPIVRSIGHIEHYANSQDAVSHLGVLHFTNVPNRYLGRLFIRPGSGHMMNQHYLDNMFTLGPDHKVLESNEFMDMEVDMTWSESDKLLNKRDENREMTLLPIPNIEISNSSESRQSNGTQAWRVKDFSRLWQYRNGGTPGRAPGLRQENDRSLL</sequence>
<protein>
    <recommendedName>
        <fullName evidence="5">DUF676 domain-containing protein</fullName>
    </recommendedName>
</protein>